<sequence length="741" mass="82856">MEEGNSKSDLKSLRKLGVRTTGNLKPSVSGRFSPRNSPLNGRLHSSRTRRENKATSVKWLFWRSNLVVLWLMLVIFWAYIGFHVQSKWAHGDHRKEELIGYQSKAGSSGKLAGNSITWNQDFVTENGKNLTLIKIGDTQTKKAKEVPTKANTTKIKIGDTQTKKVKEVPTKANTTKKRSRRSERRLRRASAKLKGMALENKTGEIEEGMIPRRNTSYGLIVGPFGKAEDNILGWNGEKMWGTCDRKNEFAHIVRSQSFVLVLHELSMTGAPLSMMELASEILSCGGTVFAVVLSRKGGLLTELDRRGIKVVKDRAQISFKTAMKADVIIAGSAVCSSWIEQYLAHFPGGSNQIVWWIMENRREYFDRSKDMLSQVKLIVFLSESQSKQWLSWCEEEKIHLKLQPMIVPLSVNDELAFIAGIPCSLNTPAFSAENMLMKRNMLRASVRKEMGLSDNDMLVMSLSSINPTKGQRLFLESARLVAEHNVSLKAFPKDESLVVKFPEVAHRNTDIQLNSSSISMPTNQDIVLKSNISSMATRKRRKHSKSATVLSLRNDISKSITRADGQKLRNLLAETKDKVEQNLKVLIGSLGSKSNKVLYIKAILKLLSQHSNLTKQVLWTPATTRIASLYAAADVYVINAQGLGETFGRVTIEAMAFGLPVLGTYAGGTREIVEHGVTGLLHPVGREGIQGLAQNIQYLLSNPSMKEKMGILGRRKVQEKYLKNHMYKSFANVLIKCNKIK</sequence>
<evidence type="ECO:0000313" key="6">
    <source>
        <dbReference type="Proteomes" id="UP000734854"/>
    </source>
</evidence>
<keyword evidence="1" id="KW-0808">Transferase</keyword>
<feature type="domain" description="Glycosyl transferase family 1" evidence="4">
    <location>
        <begin position="604"/>
        <end position="713"/>
    </location>
</feature>
<dbReference type="EMBL" id="JACMSC010000016">
    <property type="protein sequence ID" value="KAG6482378.1"/>
    <property type="molecule type" value="Genomic_DNA"/>
</dbReference>
<feature type="region of interest" description="Disordered" evidence="2">
    <location>
        <begin position="160"/>
        <end position="189"/>
    </location>
</feature>
<dbReference type="InterPro" id="IPR001296">
    <property type="entry name" value="Glyco_trans_1"/>
</dbReference>
<feature type="transmembrane region" description="Helical" evidence="3">
    <location>
        <begin position="59"/>
        <end position="80"/>
    </location>
</feature>
<name>A0A8J5FAK8_ZINOF</name>
<dbReference type="Proteomes" id="UP000734854">
    <property type="component" value="Unassembled WGS sequence"/>
</dbReference>
<gene>
    <name evidence="5" type="ORF">ZIOFF_059009</name>
</gene>
<dbReference type="Pfam" id="PF16994">
    <property type="entry name" value="Glyco_trans_4_5"/>
    <property type="match status" value="1"/>
</dbReference>
<evidence type="ECO:0000256" key="2">
    <source>
        <dbReference type="SAM" id="MobiDB-lite"/>
    </source>
</evidence>
<feature type="compositionally biased region" description="Basic residues" evidence="2">
    <location>
        <begin position="174"/>
        <end position="189"/>
    </location>
</feature>
<evidence type="ECO:0000256" key="3">
    <source>
        <dbReference type="SAM" id="Phobius"/>
    </source>
</evidence>
<dbReference type="GO" id="GO:0016757">
    <property type="term" value="F:glycosyltransferase activity"/>
    <property type="evidence" value="ECO:0007669"/>
    <property type="project" value="UniProtKB-KW"/>
</dbReference>
<keyword evidence="3" id="KW-0472">Membrane</keyword>
<dbReference type="Pfam" id="PF00534">
    <property type="entry name" value="Glycos_transf_1"/>
    <property type="match status" value="1"/>
</dbReference>
<proteinExistence type="predicted"/>
<keyword evidence="3" id="KW-0812">Transmembrane</keyword>
<keyword evidence="3" id="KW-1133">Transmembrane helix</keyword>
<protein>
    <recommendedName>
        <fullName evidence="4">Glycosyl transferase family 1 domain-containing protein</fullName>
    </recommendedName>
</protein>
<evidence type="ECO:0000259" key="4">
    <source>
        <dbReference type="Pfam" id="PF00534"/>
    </source>
</evidence>
<dbReference type="CDD" id="cd03801">
    <property type="entry name" value="GT4_PimA-like"/>
    <property type="match status" value="1"/>
</dbReference>
<keyword evidence="6" id="KW-1185">Reference proteome</keyword>
<reference evidence="5 6" key="1">
    <citation type="submission" date="2020-08" db="EMBL/GenBank/DDBJ databases">
        <title>Plant Genome Project.</title>
        <authorList>
            <person name="Zhang R.-G."/>
        </authorList>
    </citation>
    <scope>NUCLEOTIDE SEQUENCE [LARGE SCALE GENOMIC DNA]</scope>
    <source>
        <tissue evidence="5">Rhizome</tissue>
    </source>
</reference>
<dbReference type="PANTHER" id="PTHR47778">
    <property type="entry name" value="BNAA05G14870D PROTEIN"/>
    <property type="match status" value="1"/>
</dbReference>
<accession>A0A8J5FAK8</accession>
<dbReference type="AlphaFoldDB" id="A0A8J5FAK8"/>
<dbReference type="InterPro" id="IPR041693">
    <property type="entry name" value="Glyco_trans_4_5"/>
</dbReference>
<keyword evidence="1" id="KW-0328">Glycosyltransferase</keyword>
<evidence type="ECO:0000313" key="5">
    <source>
        <dbReference type="EMBL" id="KAG6482378.1"/>
    </source>
</evidence>
<feature type="region of interest" description="Disordered" evidence="2">
    <location>
        <begin position="21"/>
        <end position="48"/>
    </location>
</feature>
<dbReference type="OrthoDB" id="512920at2759"/>
<dbReference type="PANTHER" id="PTHR47778:SF2">
    <property type="entry name" value="GLYCOSYL TRANSFERASE FAMILY 1 DOMAIN-CONTAINING PROTEIN"/>
    <property type="match status" value="1"/>
</dbReference>
<organism evidence="5 6">
    <name type="scientific">Zingiber officinale</name>
    <name type="common">Ginger</name>
    <name type="synonym">Amomum zingiber</name>
    <dbReference type="NCBI Taxonomy" id="94328"/>
    <lineage>
        <taxon>Eukaryota</taxon>
        <taxon>Viridiplantae</taxon>
        <taxon>Streptophyta</taxon>
        <taxon>Embryophyta</taxon>
        <taxon>Tracheophyta</taxon>
        <taxon>Spermatophyta</taxon>
        <taxon>Magnoliopsida</taxon>
        <taxon>Liliopsida</taxon>
        <taxon>Zingiberales</taxon>
        <taxon>Zingiberaceae</taxon>
        <taxon>Zingiber</taxon>
    </lineage>
</organism>
<comment type="caution">
    <text evidence="5">The sequence shown here is derived from an EMBL/GenBank/DDBJ whole genome shotgun (WGS) entry which is preliminary data.</text>
</comment>
<evidence type="ECO:0000256" key="1">
    <source>
        <dbReference type="ARBA" id="ARBA00022676"/>
    </source>
</evidence>